<dbReference type="GeneID" id="13301536"/>
<sequence>MEFEAMKKVVVEAMENGAQWVAVTVKTRESPQEMVDKFERFLKASGWNVKFKANWWSPARYGVAVVEADKDGKSKTVMIKWVNSREDKVVRVEGKKESEGKREFYTIVDLVSDDFLYDNILRNMMNRY</sequence>
<dbReference type="Proteomes" id="UP000324354">
    <property type="component" value="Chromosome"/>
</dbReference>
<evidence type="ECO:0000313" key="1">
    <source>
        <dbReference type="EMBL" id="QEK78600.1"/>
    </source>
</evidence>
<dbReference type="AlphaFoldDB" id="A0A5C0XUY9"/>
<dbReference type="EMBL" id="CP023154">
    <property type="protein sequence ID" value="QEK78600.1"/>
    <property type="molecule type" value="Genomic_DNA"/>
</dbReference>
<dbReference type="GeneID" id="41712744"/>
<protein>
    <submittedName>
        <fullName evidence="1">Uncharacterized protein</fullName>
    </submittedName>
</protein>
<reference evidence="1 2" key="1">
    <citation type="submission" date="2017-08" db="EMBL/GenBank/DDBJ databases">
        <title>Resequencing and Reannotation of the genome of Pyrococcus furiosus type strain DSM3638.</title>
        <authorList>
            <person name="Reichelt R.M."/>
            <person name="Bunk B."/>
        </authorList>
    </citation>
    <scope>NUCLEOTIDE SEQUENCE [LARGE SCALE GENOMIC DNA]</scope>
    <source>
        <strain evidence="1 2">DSM 3638</strain>
    </source>
</reference>
<gene>
    <name evidence="1" type="ORF">PFDSM3638_04680</name>
</gene>
<dbReference type="OrthoDB" id="85775at2157"/>
<dbReference type="RefSeq" id="WP_011012070.1">
    <property type="nucleotide sequence ID" value="NC_003413.1"/>
</dbReference>
<evidence type="ECO:0000313" key="2">
    <source>
        <dbReference type="Proteomes" id="UP000324354"/>
    </source>
</evidence>
<accession>A0A5C0XUY9</accession>
<name>A0A5C0XUY9_PYRFU</name>
<proteinExistence type="predicted"/>
<organism evidence="1 2">
    <name type="scientific">Pyrococcus furiosus (strain ATCC 43587 / DSM 3638 / JCM 8422 / Vc1)</name>
    <dbReference type="NCBI Taxonomy" id="186497"/>
    <lineage>
        <taxon>Archaea</taxon>
        <taxon>Methanobacteriati</taxon>
        <taxon>Methanobacteriota</taxon>
        <taxon>Thermococci</taxon>
        <taxon>Thermococcales</taxon>
        <taxon>Thermococcaceae</taxon>
        <taxon>Pyrococcus</taxon>
    </lineage>
</organism>